<reference evidence="1 2" key="1">
    <citation type="submission" date="2019-06" db="EMBL/GenBank/DDBJ databases">
        <title>A chromosomal-level reference genome of Carpinus fangiana (Coryloideae, Betulaceae).</title>
        <authorList>
            <person name="Yang X."/>
            <person name="Wang Z."/>
            <person name="Zhang L."/>
            <person name="Hao G."/>
            <person name="Liu J."/>
            <person name="Yang Y."/>
        </authorList>
    </citation>
    <scope>NUCLEOTIDE SEQUENCE [LARGE SCALE GENOMIC DNA]</scope>
    <source>
        <strain evidence="1">Cfa_2016G</strain>
        <tissue evidence="1">Leaf</tissue>
    </source>
</reference>
<dbReference type="AlphaFoldDB" id="A0A5N6KZF1"/>
<evidence type="ECO:0000313" key="2">
    <source>
        <dbReference type="Proteomes" id="UP000327013"/>
    </source>
</evidence>
<accession>A0A5N6KZF1</accession>
<organism evidence="1 2">
    <name type="scientific">Carpinus fangiana</name>
    <dbReference type="NCBI Taxonomy" id="176857"/>
    <lineage>
        <taxon>Eukaryota</taxon>
        <taxon>Viridiplantae</taxon>
        <taxon>Streptophyta</taxon>
        <taxon>Embryophyta</taxon>
        <taxon>Tracheophyta</taxon>
        <taxon>Spermatophyta</taxon>
        <taxon>Magnoliopsida</taxon>
        <taxon>eudicotyledons</taxon>
        <taxon>Gunneridae</taxon>
        <taxon>Pentapetalae</taxon>
        <taxon>rosids</taxon>
        <taxon>fabids</taxon>
        <taxon>Fagales</taxon>
        <taxon>Betulaceae</taxon>
        <taxon>Carpinus</taxon>
    </lineage>
</organism>
<proteinExistence type="predicted"/>
<name>A0A5N6KZF1_9ROSI</name>
<evidence type="ECO:0000313" key="1">
    <source>
        <dbReference type="EMBL" id="KAB8388299.1"/>
    </source>
</evidence>
<dbReference type="EMBL" id="VIBQ01000024">
    <property type="protein sequence ID" value="KAB8388299.1"/>
    <property type="molecule type" value="Genomic_DNA"/>
</dbReference>
<gene>
    <name evidence="1" type="ORF">FH972_024773</name>
</gene>
<protein>
    <submittedName>
        <fullName evidence="1">Uncharacterized protein</fullName>
    </submittedName>
</protein>
<dbReference type="Proteomes" id="UP000327013">
    <property type="component" value="Unassembled WGS sequence"/>
</dbReference>
<keyword evidence="2" id="KW-1185">Reference proteome</keyword>
<sequence>MEGLYSERSIKEVILVTEELSDCSMTESKRFCFTLSAWKAADTSSRLIEEKQLKAKS</sequence>
<comment type="caution">
    <text evidence="1">The sequence shown here is derived from an EMBL/GenBank/DDBJ whole genome shotgun (WGS) entry which is preliminary data.</text>
</comment>